<proteinExistence type="predicted"/>
<dbReference type="PANTHER" id="PTHR23423">
    <property type="entry name" value="ORGANIC SOLUTE TRANSPORTER-RELATED"/>
    <property type="match status" value="1"/>
</dbReference>
<evidence type="ECO:0000256" key="2">
    <source>
        <dbReference type="ARBA" id="ARBA00022692"/>
    </source>
</evidence>
<evidence type="ECO:0000256" key="3">
    <source>
        <dbReference type="ARBA" id="ARBA00022989"/>
    </source>
</evidence>
<keyword evidence="4 5" id="KW-0472">Membrane</keyword>
<feature type="transmembrane region" description="Helical" evidence="5">
    <location>
        <begin position="193"/>
        <end position="216"/>
    </location>
</feature>
<evidence type="ECO:0008006" key="8">
    <source>
        <dbReference type="Google" id="ProtNLM"/>
    </source>
</evidence>
<dbReference type="GO" id="GO:0016020">
    <property type="term" value="C:membrane"/>
    <property type="evidence" value="ECO:0007669"/>
    <property type="project" value="UniProtKB-SubCell"/>
</dbReference>
<protein>
    <recommendedName>
        <fullName evidence="8">DUF300-domain-containing protein</fullName>
    </recommendedName>
</protein>
<sequence>MGGNYTSTGCPVIETLPHDPTRFLGGGDLNWQLHNTGWLVCGCLTVLATATSTWLVSRHLSYFYHPKEQRHVVRLLFMPVIYSTCSFGSYYFTRQAIYWQLLRDCYEAVVIGSFFFLLTSFLSNPPPTPETPHPQPHTTRFERAAQLRLSVKDVHLKKWMWPLGKWKWRPAGGGAGEGEAFLWWMRVCIGQYILVRPLSTVAAVIGQSLGFVVSAIRARLDVDRYHCVGDDCDVLYMPLKDVLAPHQPVLKFLCVKLVVFFMFWQETLLSFFPTFGIIKSSAFWTAEDITIGLAALLACFEMVIFSVLHIKAFPYQPYRALAPSDGTAASQQRSTYRKTRRPRALLTVLNFADFGREIVEEIRFLCRGGRPGDELLEERRRDDFEAIMGQSRPRVKARTSDVQEELAKLDRLAAQGNLPVPLALLRRRNAGILATGKGSNRIGHRRRARRGATLCIRFTPKVAGTPICAPV</sequence>
<name>A0A2S5BEE5_9BASI</name>
<evidence type="ECO:0000313" key="7">
    <source>
        <dbReference type="Proteomes" id="UP000237144"/>
    </source>
</evidence>
<evidence type="ECO:0000256" key="5">
    <source>
        <dbReference type="SAM" id="Phobius"/>
    </source>
</evidence>
<accession>A0A2S5BEE5</accession>
<feature type="transmembrane region" description="Helical" evidence="5">
    <location>
        <begin position="76"/>
        <end position="93"/>
    </location>
</feature>
<dbReference type="OrthoDB" id="5348404at2759"/>
<keyword evidence="7" id="KW-1185">Reference proteome</keyword>
<comment type="subcellular location">
    <subcellularLocation>
        <location evidence="1">Membrane</location>
        <topology evidence="1">Multi-pass membrane protein</topology>
    </subcellularLocation>
</comment>
<comment type="caution">
    <text evidence="6">The sequence shown here is derived from an EMBL/GenBank/DDBJ whole genome shotgun (WGS) entry which is preliminary data.</text>
</comment>
<dbReference type="Proteomes" id="UP000237144">
    <property type="component" value="Unassembled WGS sequence"/>
</dbReference>
<keyword evidence="3 5" id="KW-1133">Transmembrane helix</keyword>
<evidence type="ECO:0000313" key="6">
    <source>
        <dbReference type="EMBL" id="POY75148.1"/>
    </source>
</evidence>
<dbReference type="EMBL" id="PJQD01000019">
    <property type="protein sequence ID" value="POY75148.1"/>
    <property type="molecule type" value="Genomic_DNA"/>
</dbReference>
<dbReference type="Pfam" id="PF03619">
    <property type="entry name" value="Solute_trans_a"/>
    <property type="match status" value="2"/>
</dbReference>
<feature type="transmembrane region" description="Helical" evidence="5">
    <location>
        <begin position="37"/>
        <end position="56"/>
    </location>
</feature>
<feature type="transmembrane region" description="Helical" evidence="5">
    <location>
        <begin position="105"/>
        <end position="123"/>
    </location>
</feature>
<evidence type="ECO:0000256" key="4">
    <source>
        <dbReference type="ARBA" id="ARBA00023136"/>
    </source>
</evidence>
<organism evidence="6 7">
    <name type="scientific">Rhodotorula taiwanensis</name>
    <dbReference type="NCBI Taxonomy" id="741276"/>
    <lineage>
        <taxon>Eukaryota</taxon>
        <taxon>Fungi</taxon>
        <taxon>Dikarya</taxon>
        <taxon>Basidiomycota</taxon>
        <taxon>Pucciniomycotina</taxon>
        <taxon>Microbotryomycetes</taxon>
        <taxon>Sporidiobolales</taxon>
        <taxon>Sporidiobolaceae</taxon>
        <taxon>Rhodotorula</taxon>
    </lineage>
</organism>
<dbReference type="AlphaFoldDB" id="A0A2S5BEE5"/>
<evidence type="ECO:0000256" key="1">
    <source>
        <dbReference type="ARBA" id="ARBA00004141"/>
    </source>
</evidence>
<gene>
    <name evidence="6" type="ORF">BMF94_1779</name>
</gene>
<reference evidence="6 7" key="1">
    <citation type="journal article" date="2018" name="Front. Microbiol.">
        <title>Prospects for Fungal Bioremediation of Acidic Radioactive Waste Sites: Characterization and Genome Sequence of Rhodotorula taiwanensis MD1149.</title>
        <authorList>
            <person name="Tkavc R."/>
            <person name="Matrosova V.Y."/>
            <person name="Grichenko O.E."/>
            <person name="Gostincar C."/>
            <person name="Volpe R.P."/>
            <person name="Klimenkova P."/>
            <person name="Gaidamakova E.K."/>
            <person name="Zhou C.E."/>
            <person name="Stewart B.J."/>
            <person name="Lyman M.G."/>
            <person name="Malfatti S.A."/>
            <person name="Rubinfeld B."/>
            <person name="Courtot M."/>
            <person name="Singh J."/>
            <person name="Dalgard C.L."/>
            <person name="Hamilton T."/>
            <person name="Frey K.G."/>
            <person name="Gunde-Cimerman N."/>
            <person name="Dugan L."/>
            <person name="Daly M.J."/>
        </authorList>
    </citation>
    <scope>NUCLEOTIDE SEQUENCE [LARGE SCALE GENOMIC DNA]</scope>
    <source>
        <strain evidence="6 7">MD1149</strain>
    </source>
</reference>
<dbReference type="STRING" id="741276.A0A2S5BEE5"/>
<dbReference type="InterPro" id="IPR005178">
    <property type="entry name" value="Ostalpha/TMEM184C"/>
</dbReference>
<feature type="transmembrane region" description="Helical" evidence="5">
    <location>
        <begin position="257"/>
        <end position="278"/>
    </location>
</feature>
<feature type="transmembrane region" description="Helical" evidence="5">
    <location>
        <begin position="290"/>
        <end position="310"/>
    </location>
</feature>
<dbReference type="SMART" id="SM01417">
    <property type="entry name" value="Solute_trans_a"/>
    <property type="match status" value="1"/>
</dbReference>
<keyword evidence="2 5" id="KW-0812">Transmembrane</keyword>